<name>A0ABT8ING0_9BACL</name>
<evidence type="ECO:0000256" key="1">
    <source>
        <dbReference type="SAM" id="MobiDB-lite"/>
    </source>
</evidence>
<organism evidence="2 3">
    <name type="scientific">Polycladomyces subterraneus</name>
    <dbReference type="NCBI Taxonomy" id="1016997"/>
    <lineage>
        <taxon>Bacteria</taxon>
        <taxon>Bacillati</taxon>
        <taxon>Bacillota</taxon>
        <taxon>Bacilli</taxon>
        <taxon>Bacillales</taxon>
        <taxon>Thermoactinomycetaceae</taxon>
        <taxon>Polycladomyces</taxon>
    </lineage>
</organism>
<protein>
    <submittedName>
        <fullName evidence="2">YheC/YheD family protein</fullName>
    </submittedName>
</protein>
<feature type="compositionally biased region" description="Basic and acidic residues" evidence="1">
    <location>
        <begin position="493"/>
        <end position="503"/>
    </location>
</feature>
<dbReference type="EMBL" id="JANRHH010000037">
    <property type="protein sequence ID" value="MDN4594315.1"/>
    <property type="molecule type" value="Genomic_DNA"/>
</dbReference>
<dbReference type="RefSeq" id="WP_301238990.1">
    <property type="nucleotide sequence ID" value="NZ_JANRHH010000037.1"/>
</dbReference>
<feature type="region of interest" description="Disordered" evidence="1">
    <location>
        <begin position="464"/>
        <end position="642"/>
    </location>
</feature>
<reference evidence="2" key="1">
    <citation type="submission" date="2022-08" db="EMBL/GenBank/DDBJ databases">
        <title>Polycladomyces zharkentsis sp. nov., a novel thermophilic CMC and starch-degrading bacterium isolated from a geothermal spring in Kazakhstan.</title>
        <authorList>
            <person name="Mashzhan A."/>
            <person name="Kistaubaeva A."/>
            <person name="Javier-Lopez R."/>
            <person name="Birkeland N.-K."/>
        </authorList>
    </citation>
    <scope>NUCLEOTIDE SEQUENCE</scope>
    <source>
        <strain evidence="2">KSR 13</strain>
    </source>
</reference>
<comment type="caution">
    <text evidence="2">The sequence shown here is derived from an EMBL/GenBank/DDBJ whole genome shotgun (WGS) entry which is preliminary data.</text>
</comment>
<dbReference type="Pfam" id="PF14398">
    <property type="entry name" value="ATPgrasp_YheCD"/>
    <property type="match status" value="1"/>
</dbReference>
<dbReference type="Proteomes" id="UP001174196">
    <property type="component" value="Unassembled WGS sequence"/>
</dbReference>
<keyword evidence="3" id="KW-1185">Reference proteome</keyword>
<feature type="compositionally biased region" description="Polar residues" evidence="1">
    <location>
        <begin position="608"/>
        <end position="622"/>
    </location>
</feature>
<sequence length="642" mass="73061">MPEKEAIVYLSRTFAEEHDLDVSAITVHFGAWKREVKLSIDPDLPPDQIGLADGMMKNLTVPSHLPYDVRIDENGLHIGPVIGFIVSQSREWITPEKLNHHIQRLSDYENIRGLIFLCTVDEIDLETRTIRGYYYDPDGPDGPQWVKGRFPYPGAFYKRIRIDQQVYDDLTKVISPDRVFNRNYFYKLRFWNIMSRIPDVREHLPYTEELADIRQLDWFLGEYGSVFLKPSRGLHGRGIVHVEKKRDRYRISFREGKTASILTKRQVVDLLNQLKDRKTYLIQQAVQMKYGKSPVDFRVYMQKDSQQQWTCKGMVARIAKVGSIVTNLRYLDRLMYPDEAIQKVYQLNHDEAKSLERHIHEVCCNVCNTLDRLSVGLYGDVAIDLTVDRNRKVWILEVNKKYGCKFLELLGDTQLLREILTGPLKYAKALAGFPDGVDFLEDRSMSVKAVSGQDSRMLDQILAPESDNSAEDPAIADKGKDDLSVEPSANLEKPSDLASEKKQPASVDLQKGDPPNTKPRPVAARSGNPLSNRPRRSEESRAVNPLRHLRRSGSTVRGMGVRAAMRLHRGDCTNSQRMQSCHQPDKPRPVALGSGGPLSGQPRRSEKTQSVNSQSTLRHNQNPAPPLIIHESVWAPGGRSGY</sequence>
<feature type="compositionally biased region" description="Polar residues" evidence="1">
    <location>
        <begin position="572"/>
        <end position="582"/>
    </location>
</feature>
<evidence type="ECO:0000313" key="2">
    <source>
        <dbReference type="EMBL" id="MDN4594315.1"/>
    </source>
</evidence>
<accession>A0ABT8ING0</accession>
<proteinExistence type="predicted"/>
<dbReference type="InterPro" id="IPR026838">
    <property type="entry name" value="YheC/D"/>
</dbReference>
<dbReference type="SUPFAM" id="SSF56059">
    <property type="entry name" value="Glutathione synthetase ATP-binding domain-like"/>
    <property type="match status" value="1"/>
</dbReference>
<gene>
    <name evidence="2" type="ORF">NWF35_10450</name>
</gene>
<evidence type="ECO:0000313" key="3">
    <source>
        <dbReference type="Proteomes" id="UP001174196"/>
    </source>
</evidence>